<name>A0AAN8J616_PATCE</name>
<keyword evidence="2" id="KW-0732">Signal</keyword>
<evidence type="ECO:0000313" key="3">
    <source>
        <dbReference type="EMBL" id="KAK6170792.1"/>
    </source>
</evidence>
<keyword evidence="1" id="KW-0812">Transmembrane</keyword>
<dbReference type="InterPro" id="IPR033438">
    <property type="entry name" value="MOLO1"/>
</dbReference>
<accession>A0AAN8J616</accession>
<dbReference type="Gene3D" id="3.10.310.50">
    <property type="match status" value="1"/>
</dbReference>
<dbReference type="PANTHER" id="PTHR33748:SF5">
    <property type="entry name" value="GROUND-LIKE DOMAIN-CONTAINING PROTEIN"/>
    <property type="match status" value="1"/>
</dbReference>
<feature type="transmembrane region" description="Helical" evidence="1">
    <location>
        <begin position="219"/>
        <end position="239"/>
    </location>
</feature>
<dbReference type="PANTHER" id="PTHR33748">
    <property type="entry name" value="PROTEIN CBG04600"/>
    <property type="match status" value="1"/>
</dbReference>
<sequence>MVRLEVVVVLIFVGVAFAQLDPDDIPSEWLPEQFPNPKRNPQACGLGNKYGYVCDPNLLLTEKQRLILDWLMEGLVKNDTKCPCSVWACEQKRQGYSVGIALVKKMKIPDRSRTVLDQAKVFAHYLQSTHWHYGRCEEDIVVLYSKEDEVLQFMAGKTAGAVLTNQVARAIGNHVGGHFREGGNLPYGLYDLGLLLRDVLNGNTMYALAPKAEALHGSAGSLTVFISTLIMTVLALFIVS</sequence>
<keyword evidence="1" id="KW-1133">Transmembrane helix</keyword>
<evidence type="ECO:0000313" key="4">
    <source>
        <dbReference type="Proteomes" id="UP001347796"/>
    </source>
</evidence>
<gene>
    <name evidence="3" type="ORF">SNE40_019097</name>
</gene>
<dbReference type="Pfam" id="PF17175">
    <property type="entry name" value="MOLO1"/>
    <property type="match status" value="1"/>
</dbReference>
<dbReference type="Proteomes" id="UP001347796">
    <property type="component" value="Unassembled WGS sequence"/>
</dbReference>
<comment type="caution">
    <text evidence="3">The sequence shown here is derived from an EMBL/GenBank/DDBJ whole genome shotgun (WGS) entry which is preliminary data.</text>
</comment>
<keyword evidence="1" id="KW-0472">Membrane</keyword>
<proteinExistence type="predicted"/>
<evidence type="ECO:0000256" key="1">
    <source>
        <dbReference type="SAM" id="Phobius"/>
    </source>
</evidence>
<protein>
    <submittedName>
        <fullName evidence="3">Uncharacterized protein</fullName>
    </submittedName>
</protein>
<dbReference type="GO" id="GO:0005892">
    <property type="term" value="C:acetylcholine-gated channel complex"/>
    <property type="evidence" value="ECO:0007669"/>
    <property type="project" value="InterPro"/>
</dbReference>
<reference evidence="3 4" key="1">
    <citation type="submission" date="2024-01" db="EMBL/GenBank/DDBJ databases">
        <title>The genome of the rayed Mediterranean limpet Patella caerulea (Linnaeus, 1758).</title>
        <authorList>
            <person name="Anh-Thu Weber A."/>
            <person name="Halstead-Nussloch G."/>
        </authorList>
    </citation>
    <scope>NUCLEOTIDE SEQUENCE [LARGE SCALE GENOMIC DNA]</scope>
    <source>
        <strain evidence="3">AATW-2023a</strain>
        <tissue evidence="3">Whole specimen</tissue>
    </source>
</reference>
<organism evidence="3 4">
    <name type="scientific">Patella caerulea</name>
    <name type="common">Rayed Mediterranean limpet</name>
    <dbReference type="NCBI Taxonomy" id="87958"/>
    <lineage>
        <taxon>Eukaryota</taxon>
        <taxon>Metazoa</taxon>
        <taxon>Spiralia</taxon>
        <taxon>Lophotrochozoa</taxon>
        <taxon>Mollusca</taxon>
        <taxon>Gastropoda</taxon>
        <taxon>Patellogastropoda</taxon>
        <taxon>Patelloidea</taxon>
        <taxon>Patellidae</taxon>
        <taxon>Patella</taxon>
    </lineage>
</organism>
<evidence type="ECO:0000256" key="2">
    <source>
        <dbReference type="SAM" id="SignalP"/>
    </source>
</evidence>
<feature type="signal peptide" evidence="2">
    <location>
        <begin position="1"/>
        <end position="18"/>
    </location>
</feature>
<keyword evidence="4" id="KW-1185">Reference proteome</keyword>
<dbReference type="AlphaFoldDB" id="A0AAN8J616"/>
<dbReference type="EMBL" id="JAZGQO010000014">
    <property type="protein sequence ID" value="KAK6170792.1"/>
    <property type="molecule type" value="Genomic_DNA"/>
</dbReference>
<feature type="chain" id="PRO_5043007432" evidence="2">
    <location>
        <begin position="19"/>
        <end position="240"/>
    </location>
</feature>